<evidence type="ECO:0000256" key="5">
    <source>
        <dbReference type="ARBA" id="ARBA00022801"/>
    </source>
</evidence>
<dbReference type="InterPro" id="IPR043502">
    <property type="entry name" value="DNA/RNA_pol_sf"/>
</dbReference>
<sequence>MLSQGIIRPSESAWSSPIWIVPKKPDASGKTKWRLVVDFRKLNEKTIDDKYPIPNINDVLDKLEYTDCFEKCKNLLTNDPILQYPNFNKEFILTTDASNVALGAILSQGPEGADKPICYASRTLNDSELNYSTIEKELLAIVWATKYFRPYLFGRKFKIITDHKPLQWVMQLKEPNARLTRWKLKLSEYDFTVKYKSGKSNTNADALSRVEIHNEETDSMIALASERPPSVENSSTASAHTSKENPILEVPIVDQPLNKFHRQIVISVVGDIKKRPVASKPFDTHNRIAVQVSKSDLENDVVNLVKEYRPVVHLPPIVLNVVKEAASDCIKETGANQEVADNFFKLIFGSDLPSKKFLYCLCRKTNYGDEDGHLNDGLLTLFAGSDRKDDVQKVLENCNKSKDKTNVNTMYQTVMCFYKNTPVLLAL</sequence>
<dbReference type="Gene3D" id="1.10.238.20">
    <property type="entry name" value="Pheromone/general odorant binding protein domain"/>
    <property type="match status" value="1"/>
</dbReference>
<dbReference type="EMBL" id="CAVLGL010000137">
    <property type="protein sequence ID" value="CAK1601805.1"/>
    <property type="molecule type" value="Genomic_DNA"/>
</dbReference>
<keyword evidence="5" id="KW-0378">Hydrolase</keyword>
<dbReference type="Gene3D" id="3.10.20.370">
    <property type="match status" value="1"/>
</dbReference>
<evidence type="ECO:0000313" key="8">
    <source>
        <dbReference type="EMBL" id="CAK1601805.1"/>
    </source>
</evidence>
<dbReference type="GO" id="GO:0005549">
    <property type="term" value="F:odorant binding"/>
    <property type="evidence" value="ECO:0007669"/>
    <property type="project" value="InterPro"/>
</dbReference>
<dbReference type="CDD" id="cd23992">
    <property type="entry name" value="PBP_GOBP"/>
    <property type="match status" value="1"/>
</dbReference>
<dbReference type="InterPro" id="IPR041373">
    <property type="entry name" value="RT_RNaseH"/>
</dbReference>
<dbReference type="InterPro" id="IPR006170">
    <property type="entry name" value="PBP/GOBP"/>
</dbReference>
<gene>
    <name evidence="8" type="ORF">PARMNEM_LOCUS20393</name>
</gene>
<dbReference type="Gene3D" id="3.10.10.10">
    <property type="entry name" value="HIV Type 1 Reverse Transcriptase, subunit A, domain 1"/>
    <property type="match status" value="1"/>
</dbReference>
<evidence type="ECO:0000256" key="3">
    <source>
        <dbReference type="ARBA" id="ARBA00022722"/>
    </source>
</evidence>
<proteinExistence type="predicted"/>
<evidence type="ECO:0000313" key="9">
    <source>
        <dbReference type="Proteomes" id="UP001314205"/>
    </source>
</evidence>
<dbReference type="AlphaFoldDB" id="A0AAV1M248"/>
<dbReference type="CDD" id="cd09274">
    <property type="entry name" value="RNase_HI_RT_Ty3"/>
    <property type="match status" value="1"/>
</dbReference>
<dbReference type="GO" id="GO:0003964">
    <property type="term" value="F:RNA-directed DNA polymerase activity"/>
    <property type="evidence" value="ECO:0007669"/>
    <property type="project" value="UniProtKB-KW"/>
</dbReference>
<keyword evidence="1" id="KW-0808">Transferase</keyword>
<organism evidence="8 9">
    <name type="scientific">Parnassius mnemosyne</name>
    <name type="common">clouded apollo</name>
    <dbReference type="NCBI Taxonomy" id="213953"/>
    <lineage>
        <taxon>Eukaryota</taxon>
        <taxon>Metazoa</taxon>
        <taxon>Ecdysozoa</taxon>
        <taxon>Arthropoda</taxon>
        <taxon>Hexapoda</taxon>
        <taxon>Insecta</taxon>
        <taxon>Pterygota</taxon>
        <taxon>Neoptera</taxon>
        <taxon>Endopterygota</taxon>
        <taxon>Lepidoptera</taxon>
        <taxon>Glossata</taxon>
        <taxon>Ditrysia</taxon>
        <taxon>Papilionoidea</taxon>
        <taxon>Papilionidae</taxon>
        <taxon>Parnassiinae</taxon>
        <taxon>Parnassini</taxon>
        <taxon>Parnassius</taxon>
        <taxon>Driopa</taxon>
    </lineage>
</organism>
<feature type="domain" description="Reverse transcriptase RNase H-like" evidence="7">
    <location>
        <begin position="86"/>
        <end position="189"/>
    </location>
</feature>
<evidence type="ECO:0000256" key="2">
    <source>
        <dbReference type="ARBA" id="ARBA00022695"/>
    </source>
</evidence>
<dbReference type="Pfam" id="PF17917">
    <property type="entry name" value="RT_RNaseH"/>
    <property type="match status" value="1"/>
</dbReference>
<dbReference type="PANTHER" id="PTHR37984:SF5">
    <property type="entry name" value="PROTEIN NYNRIN-LIKE"/>
    <property type="match status" value="1"/>
</dbReference>
<keyword evidence="9" id="KW-1185">Reference proteome</keyword>
<keyword evidence="6" id="KW-0695">RNA-directed DNA polymerase</keyword>
<dbReference type="InterPro" id="IPR036728">
    <property type="entry name" value="PBP_GOBP_sf"/>
</dbReference>
<dbReference type="PANTHER" id="PTHR37984">
    <property type="entry name" value="PROTEIN CBG26694"/>
    <property type="match status" value="1"/>
</dbReference>
<dbReference type="SMART" id="SM00708">
    <property type="entry name" value="PhBP"/>
    <property type="match status" value="1"/>
</dbReference>
<dbReference type="GO" id="GO:0016787">
    <property type="term" value="F:hydrolase activity"/>
    <property type="evidence" value="ECO:0007669"/>
    <property type="project" value="UniProtKB-KW"/>
</dbReference>
<evidence type="ECO:0000256" key="4">
    <source>
        <dbReference type="ARBA" id="ARBA00022759"/>
    </source>
</evidence>
<comment type="caution">
    <text evidence="8">The sequence shown here is derived from an EMBL/GenBank/DDBJ whole genome shotgun (WGS) entry which is preliminary data.</text>
</comment>
<reference evidence="8 9" key="1">
    <citation type="submission" date="2023-11" db="EMBL/GenBank/DDBJ databases">
        <authorList>
            <person name="Hedman E."/>
            <person name="Englund M."/>
            <person name="Stromberg M."/>
            <person name="Nyberg Akerstrom W."/>
            <person name="Nylinder S."/>
            <person name="Jareborg N."/>
            <person name="Kallberg Y."/>
            <person name="Kronander E."/>
        </authorList>
    </citation>
    <scope>NUCLEOTIDE SEQUENCE [LARGE SCALE GENOMIC DNA]</scope>
</reference>
<dbReference type="InterPro" id="IPR050951">
    <property type="entry name" value="Retrovirus_Pol_polyprotein"/>
</dbReference>
<dbReference type="Pfam" id="PF01395">
    <property type="entry name" value="PBP_GOBP"/>
    <property type="match status" value="1"/>
</dbReference>
<dbReference type="FunFam" id="3.10.20.370:FF:000001">
    <property type="entry name" value="Retrovirus-related Pol polyprotein from transposon 17.6-like protein"/>
    <property type="match status" value="1"/>
</dbReference>
<evidence type="ECO:0000256" key="1">
    <source>
        <dbReference type="ARBA" id="ARBA00022679"/>
    </source>
</evidence>
<accession>A0AAV1M248</accession>
<evidence type="ECO:0000256" key="6">
    <source>
        <dbReference type="ARBA" id="ARBA00022918"/>
    </source>
</evidence>
<dbReference type="SUPFAM" id="SSF56672">
    <property type="entry name" value="DNA/RNA polymerases"/>
    <property type="match status" value="1"/>
</dbReference>
<protein>
    <recommendedName>
        <fullName evidence="7">Reverse transcriptase RNase H-like domain-containing protein</fullName>
    </recommendedName>
</protein>
<dbReference type="GO" id="GO:0004519">
    <property type="term" value="F:endonuclease activity"/>
    <property type="evidence" value="ECO:0007669"/>
    <property type="project" value="UniProtKB-KW"/>
</dbReference>
<dbReference type="Proteomes" id="UP001314205">
    <property type="component" value="Unassembled WGS sequence"/>
</dbReference>
<evidence type="ECO:0000259" key="7">
    <source>
        <dbReference type="Pfam" id="PF17917"/>
    </source>
</evidence>
<name>A0AAV1M248_9NEOP</name>
<dbReference type="SUPFAM" id="SSF47565">
    <property type="entry name" value="Insect pheromone/odorant-binding proteins"/>
    <property type="match status" value="1"/>
</dbReference>
<keyword evidence="2" id="KW-0548">Nucleotidyltransferase</keyword>
<keyword evidence="4" id="KW-0255">Endonuclease</keyword>
<keyword evidence="3" id="KW-0540">Nuclease</keyword>